<dbReference type="PANTHER" id="PTHR43491">
    <property type="entry name" value="UDP-N-ACETYL-D-MANNOSAMINE DEHYDROGENASE"/>
    <property type="match status" value="1"/>
</dbReference>
<dbReference type="NCBIfam" id="TIGR03026">
    <property type="entry name" value="NDP-sugDHase"/>
    <property type="match status" value="1"/>
</dbReference>
<dbReference type="InterPro" id="IPR028359">
    <property type="entry name" value="UDP_ManNAc/GlcNAc_DH"/>
</dbReference>
<dbReference type="SMART" id="SM00984">
    <property type="entry name" value="UDPG_MGDP_dh_C"/>
    <property type="match status" value="1"/>
</dbReference>
<dbReference type="InterPro" id="IPR036220">
    <property type="entry name" value="UDP-Glc/GDP-Man_DH_C_sf"/>
</dbReference>
<keyword evidence="2" id="KW-0560">Oxidoreductase</keyword>
<accession>W7BQ81</accession>
<dbReference type="InterPro" id="IPR014026">
    <property type="entry name" value="UDP-Glc/GDP-Man_DH_dimer"/>
</dbReference>
<dbReference type="PANTHER" id="PTHR43491:SF2">
    <property type="entry name" value="UDP-N-ACETYL-D-MANNOSAMINE DEHYDROGENASE"/>
    <property type="match status" value="1"/>
</dbReference>
<evidence type="ECO:0000256" key="2">
    <source>
        <dbReference type="ARBA" id="ARBA00023002"/>
    </source>
</evidence>
<dbReference type="InterPro" id="IPR036291">
    <property type="entry name" value="NAD(P)-bd_dom_sf"/>
</dbReference>
<dbReference type="Pfam" id="PF00984">
    <property type="entry name" value="UDPG_MGDP_dh"/>
    <property type="match status" value="1"/>
</dbReference>
<reference evidence="6 7" key="1">
    <citation type="journal article" date="2014" name="Int. J. Syst. Evol. Microbiol.">
        <title>Listeria floridensis sp. nov., Listeria aquatica sp. nov., Listeria cornellensis sp. nov., Listeria riparia sp. nov. and Listeria grandensis sp. nov., from agricultural and natural environments.</title>
        <authorList>
            <person name="den Bakker H.C."/>
            <person name="Warchocki S."/>
            <person name="Wright E.M."/>
            <person name="Allred A.F."/>
            <person name="Ahlstrom C."/>
            <person name="Manuel C.S."/>
            <person name="Stasiewicz M.J."/>
            <person name="Burrell A."/>
            <person name="Roof S."/>
            <person name="Strawn L."/>
            <person name="Fortes E.D."/>
            <person name="Nightingale K.K."/>
            <person name="Kephart D."/>
            <person name="Wiedmann M."/>
        </authorList>
    </citation>
    <scope>NUCLEOTIDE SEQUENCE [LARGE SCALE GENOMIC DNA]</scope>
    <source>
        <strain evidence="7">FSL F6-969</strain>
    </source>
</reference>
<dbReference type="PIRSF" id="PIRSF500136">
    <property type="entry name" value="UDP_ManNAc_DH"/>
    <property type="match status" value="1"/>
</dbReference>
<dbReference type="STRING" id="1265820.PCORN_18079"/>
<evidence type="ECO:0000256" key="1">
    <source>
        <dbReference type="ARBA" id="ARBA00006601"/>
    </source>
</evidence>
<dbReference type="InterPro" id="IPR001732">
    <property type="entry name" value="UDP-Glc/GDP-Man_DH_N"/>
</dbReference>
<dbReference type="GO" id="GO:0016628">
    <property type="term" value="F:oxidoreductase activity, acting on the CH-CH group of donors, NAD or NADP as acceptor"/>
    <property type="evidence" value="ECO:0007669"/>
    <property type="project" value="InterPro"/>
</dbReference>
<dbReference type="SUPFAM" id="SSF52413">
    <property type="entry name" value="UDP-glucose/GDP-mannose dehydrogenase C-terminal domain"/>
    <property type="match status" value="1"/>
</dbReference>
<comment type="caution">
    <text evidence="6">The sequence shown here is derived from an EMBL/GenBank/DDBJ whole genome shotgun (WGS) entry which is preliminary data.</text>
</comment>
<evidence type="ECO:0000313" key="7">
    <source>
        <dbReference type="Proteomes" id="UP000019254"/>
    </source>
</evidence>
<evidence type="ECO:0000259" key="5">
    <source>
        <dbReference type="SMART" id="SM00984"/>
    </source>
</evidence>
<dbReference type="Pfam" id="PF03721">
    <property type="entry name" value="UDPG_MGDP_dh_N"/>
    <property type="match status" value="1"/>
</dbReference>
<dbReference type="GO" id="GO:0016616">
    <property type="term" value="F:oxidoreductase activity, acting on the CH-OH group of donors, NAD or NADP as acceptor"/>
    <property type="evidence" value="ECO:0007669"/>
    <property type="project" value="InterPro"/>
</dbReference>
<dbReference type="EMBL" id="AODE01000047">
    <property type="protein sequence ID" value="EUJ25291.1"/>
    <property type="molecule type" value="Genomic_DNA"/>
</dbReference>
<proteinExistence type="inferred from homology"/>
<dbReference type="OrthoDB" id="9803238at2"/>
<dbReference type="PATRIC" id="fig|1265820.5.peg.3562"/>
<keyword evidence="3" id="KW-0520">NAD</keyword>
<comment type="similarity">
    <text evidence="1 4">Belongs to the UDP-glucose/GDP-mannose dehydrogenase family.</text>
</comment>
<feature type="domain" description="UDP-glucose/GDP-mannose dehydrogenase C-terminal" evidence="5">
    <location>
        <begin position="314"/>
        <end position="415"/>
    </location>
</feature>
<dbReference type="SUPFAM" id="SSF48179">
    <property type="entry name" value="6-phosphogluconate dehydrogenase C-terminal domain-like"/>
    <property type="match status" value="1"/>
</dbReference>
<evidence type="ECO:0000313" key="6">
    <source>
        <dbReference type="EMBL" id="EUJ25291.1"/>
    </source>
</evidence>
<evidence type="ECO:0000256" key="4">
    <source>
        <dbReference type="PIRNR" id="PIRNR000124"/>
    </source>
</evidence>
<dbReference type="RefSeq" id="WP_036082367.1">
    <property type="nucleotide sequence ID" value="NZ_AODE01000047.1"/>
</dbReference>
<protein>
    <submittedName>
        <fullName evidence="6">Nucleotide sugar dehydrogenase</fullName>
    </submittedName>
</protein>
<sequence>MEEKRIAVVGLGYVGLPVAVEFEKQYPVLGFDISEARINELHNGYDRTREVSKEALEQGHITFTSDATKLSNYPFIIVAVPTPIDDSNKPDLTALRKASETVGRHMSKDSIVVFESTVYPGATEEECIPVLESVSGMKEGVDFFVGYSPERINPGDKIHTFRTIKKIVSANHPDVLETIAQTYGKVVDAGIHAVDSIKVAEAAKVIENTQRDLNIGLMNELSMLFKILGIDTHKVLEAAGTKWNFLNFSPGLVGGHCIGVDPYYLTHKAESVGYTPKIILAGRQVNDSVSKFIVADVVKEMIRRGIDLKKAKITILGLTFKENVPDLRNSKVFDMIEELQQYDLDIQVSDPLADDAEVASDYGLVLTPYTELRPAELVILAVAHDEWKEILPDKNYLLTKEKQTLFVDLKRMFNQQELPENIGYWGL</sequence>
<dbReference type="InterPro" id="IPR014027">
    <property type="entry name" value="UDP-Glc/GDP-Man_DH_C"/>
</dbReference>
<dbReference type="AlphaFoldDB" id="W7BQ81"/>
<dbReference type="InterPro" id="IPR017476">
    <property type="entry name" value="UDP-Glc/GDP-Man"/>
</dbReference>
<dbReference type="InterPro" id="IPR008927">
    <property type="entry name" value="6-PGluconate_DH-like_C_sf"/>
</dbReference>
<dbReference type="GO" id="GO:0000271">
    <property type="term" value="P:polysaccharide biosynthetic process"/>
    <property type="evidence" value="ECO:0007669"/>
    <property type="project" value="InterPro"/>
</dbReference>
<dbReference type="Proteomes" id="UP000019254">
    <property type="component" value="Unassembled WGS sequence"/>
</dbReference>
<dbReference type="SUPFAM" id="SSF51735">
    <property type="entry name" value="NAD(P)-binding Rossmann-fold domains"/>
    <property type="match status" value="1"/>
</dbReference>
<dbReference type="Pfam" id="PF03720">
    <property type="entry name" value="UDPG_MGDP_dh_C"/>
    <property type="match status" value="1"/>
</dbReference>
<evidence type="ECO:0000256" key="3">
    <source>
        <dbReference type="ARBA" id="ARBA00023027"/>
    </source>
</evidence>
<name>W7BQ81_9LIST</name>
<dbReference type="PIRSF" id="PIRSF000124">
    <property type="entry name" value="UDPglc_GDPman_dh"/>
    <property type="match status" value="1"/>
</dbReference>
<keyword evidence="7" id="KW-1185">Reference proteome</keyword>
<dbReference type="GO" id="GO:0051287">
    <property type="term" value="F:NAD binding"/>
    <property type="evidence" value="ECO:0007669"/>
    <property type="project" value="InterPro"/>
</dbReference>
<organism evidence="6 7">
    <name type="scientific">Listeria cornellensis FSL F6-0969</name>
    <dbReference type="NCBI Taxonomy" id="1265820"/>
    <lineage>
        <taxon>Bacteria</taxon>
        <taxon>Bacillati</taxon>
        <taxon>Bacillota</taxon>
        <taxon>Bacilli</taxon>
        <taxon>Bacillales</taxon>
        <taxon>Listeriaceae</taxon>
        <taxon>Listeria</taxon>
    </lineage>
</organism>
<gene>
    <name evidence="6" type="ORF">PCORN_18079</name>
</gene>
<dbReference type="Gene3D" id="3.40.50.720">
    <property type="entry name" value="NAD(P)-binding Rossmann-like Domain"/>
    <property type="match status" value="2"/>
</dbReference>